<evidence type="ECO:0000256" key="6">
    <source>
        <dbReference type="ARBA" id="ARBA00022990"/>
    </source>
</evidence>
<keyword evidence="6" id="KW-0007">Acetylation</keyword>
<dbReference type="Proteomes" id="UP001225605">
    <property type="component" value="Unassembled WGS sequence"/>
</dbReference>
<evidence type="ECO:0000313" key="9">
    <source>
        <dbReference type="Proteomes" id="UP001225605"/>
    </source>
</evidence>
<dbReference type="Pfam" id="PF00107">
    <property type="entry name" value="ADH_zinc_N"/>
    <property type="match status" value="1"/>
</dbReference>
<sequence>MSQSLYEIGEIPPLGEVPRQMYASLIRQERYGRPEDAFKVEAIDVPEVGRGQVLVMVMAAGINYNNVWAARGTPVDVIGMRQKTGRPEDFHIGGSEGAGVVWAVGENVRNVAVGDHVVISPAQWDETAEDLRLSRDPMGSKTLGAYGYEVNYGTFAQFALVDDYQLHPKPANLTWEAAACYMLTASTAYRQLVGWEPNVVRPGDPVLIWGGSGGLGSMAIQITKLRGGIPIAVISDDSRAEYCRSLGAAGVINRTEFDHWGRLPDIDDQAASKAWVKSVQGFGRRIWEILGERKAPKIVLEHSGENTVPTSVYLCDTLGMVVLCGGTSGYNGDVDLRHLWMRQKRFQGSHGANLRECREVTNLVAAGLLDPCLSACEEFEAVGKVHQLMADNAHPGGNMAVLVNAPRAGLTSLADDLTAVA</sequence>
<dbReference type="SMART" id="SM00829">
    <property type="entry name" value="PKS_ER"/>
    <property type="match status" value="1"/>
</dbReference>
<dbReference type="PROSITE" id="PS01162">
    <property type="entry name" value="QOR_ZETA_CRYSTAL"/>
    <property type="match status" value="1"/>
</dbReference>
<evidence type="ECO:0000256" key="1">
    <source>
        <dbReference type="ARBA" id="ARBA00004496"/>
    </source>
</evidence>
<accession>A0ABU0X9W3</accession>
<dbReference type="InterPro" id="IPR020843">
    <property type="entry name" value="ER"/>
</dbReference>
<dbReference type="InterPro" id="IPR051603">
    <property type="entry name" value="Zinc-ADH_QOR/CCCR"/>
</dbReference>
<dbReference type="SUPFAM" id="SSF51735">
    <property type="entry name" value="NAD(P)-binding Rossmann-fold domains"/>
    <property type="match status" value="1"/>
</dbReference>
<keyword evidence="3" id="KW-0963">Cytoplasm</keyword>
<evidence type="ECO:0000259" key="7">
    <source>
        <dbReference type="SMART" id="SM00829"/>
    </source>
</evidence>
<dbReference type="PANTHER" id="PTHR44154">
    <property type="entry name" value="QUINONE OXIDOREDUCTASE"/>
    <property type="match status" value="1"/>
</dbReference>
<dbReference type="Gene3D" id="3.90.180.10">
    <property type="entry name" value="Medium-chain alcohol dehydrogenases, catalytic domain"/>
    <property type="match status" value="2"/>
</dbReference>
<dbReference type="InterPro" id="IPR013149">
    <property type="entry name" value="ADH-like_C"/>
</dbReference>
<evidence type="ECO:0000256" key="3">
    <source>
        <dbReference type="ARBA" id="ARBA00022490"/>
    </source>
</evidence>
<dbReference type="InterPro" id="IPR036291">
    <property type="entry name" value="NAD(P)-bd_dom_sf"/>
</dbReference>
<comment type="subcellular location">
    <subcellularLocation>
        <location evidence="1">Cytoplasm</location>
    </subcellularLocation>
</comment>
<comment type="subunit">
    <text evidence="2">Homotetramer.</text>
</comment>
<evidence type="ECO:0000313" key="8">
    <source>
        <dbReference type="EMBL" id="MDQ2588926.1"/>
    </source>
</evidence>
<evidence type="ECO:0000256" key="4">
    <source>
        <dbReference type="ARBA" id="ARBA00022857"/>
    </source>
</evidence>
<evidence type="ECO:0000256" key="5">
    <source>
        <dbReference type="ARBA" id="ARBA00022884"/>
    </source>
</evidence>
<dbReference type="InterPro" id="IPR010085">
    <property type="entry name" value="Crot_CoA_red"/>
</dbReference>
<dbReference type="NCBIfam" id="TIGR01751">
    <property type="entry name" value="crot-CoA-red"/>
    <property type="match status" value="1"/>
</dbReference>
<organism evidence="8 9">
    <name type="scientific">Saccharothrix yanglingensis</name>
    <dbReference type="NCBI Taxonomy" id="659496"/>
    <lineage>
        <taxon>Bacteria</taxon>
        <taxon>Bacillati</taxon>
        <taxon>Actinomycetota</taxon>
        <taxon>Actinomycetes</taxon>
        <taxon>Pseudonocardiales</taxon>
        <taxon>Pseudonocardiaceae</taxon>
        <taxon>Saccharothrix</taxon>
    </lineage>
</organism>
<comment type="caution">
    <text evidence="8">The sequence shown here is derived from an EMBL/GenBank/DDBJ whole genome shotgun (WGS) entry which is preliminary data.</text>
</comment>
<dbReference type="SUPFAM" id="SSF50129">
    <property type="entry name" value="GroES-like"/>
    <property type="match status" value="1"/>
</dbReference>
<feature type="domain" description="Enoyl reductase (ER)" evidence="7">
    <location>
        <begin position="32"/>
        <end position="401"/>
    </location>
</feature>
<evidence type="ECO:0000256" key="2">
    <source>
        <dbReference type="ARBA" id="ARBA00011881"/>
    </source>
</evidence>
<dbReference type="EMBL" id="NSDM01000025">
    <property type="protein sequence ID" value="MDQ2588926.1"/>
    <property type="molecule type" value="Genomic_DNA"/>
</dbReference>
<dbReference type="PANTHER" id="PTHR44154:SF1">
    <property type="entry name" value="QUINONE OXIDOREDUCTASE"/>
    <property type="match status" value="1"/>
</dbReference>
<keyword evidence="4" id="KW-0521">NADP</keyword>
<dbReference type="InterPro" id="IPR002364">
    <property type="entry name" value="Quin_OxRdtase/zeta-crystal_CS"/>
</dbReference>
<name>A0ABU0X9W3_9PSEU</name>
<proteinExistence type="predicted"/>
<dbReference type="RefSeq" id="WP_306750591.1">
    <property type="nucleotide sequence ID" value="NZ_NSDM01000025.1"/>
</dbReference>
<keyword evidence="5" id="KW-0694">RNA-binding</keyword>
<keyword evidence="9" id="KW-1185">Reference proteome</keyword>
<dbReference type="InterPro" id="IPR011032">
    <property type="entry name" value="GroES-like_sf"/>
</dbReference>
<gene>
    <name evidence="8" type="primary">ccrA</name>
    <name evidence="8" type="ORF">CKY47_34275</name>
</gene>
<protein>
    <submittedName>
        <fullName evidence="8">Crotonyl-CoA carboxylase/reductase</fullName>
    </submittedName>
</protein>
<reference evidence="8 9" key="1">
    <citation type="submission" date="2017-06" db="EMBL/GenBank/DDBJ databases">
        <title>Cultured bacterium strain Saccharothrix yanglingensis Hhs.015.</title>
        <authorList>
            <person name="Xia Y."/>
        </authorList>
    </citation>
    <scope>NUCLEOTIDE SEQUENCE [LARGE SCALE GENOMIC DNA]</scope>
    <source>
        <strain evidence="8 9">Hhs.015</strain>
    </source>
</reference>
<dbReference type="InterPro" id="IPR013154">
    <property type="entry name" value="ADH-like_N"/>
</dbReference>
<dbReference type="Gene3D" id="3.40.50.720">
    <property type="entry name" value="NAD(P)-binding Rossmann-like Domain"/>
    <property type="match status" value="1"/>
</dbReference>
<dbReference type="Pfam" id="PF08240">
    <property type="entry name" value="ADH_N"/>
    <property type="match status" value="1"/>
</dbReference>